<name>A0A0Q2RKC8_VIBFU</name>
<dbReference type="GeneID" id="50534115"/>
<evidence type="ECO:0000256" key="1">
    <source>
        <dbReference type="HAMAP-Rule" id="MF_00598"/>
    </source>
</evidence>
<keyword evidence="3" id="KW-1185">Reference proteome</keyword>
<accession>A0A0Q2RKC8</accession>
<sequence>MMMDILMYLFETYIHSDAELQVDQDELEDELLRAGFHQKDIYKALHWLEELAALQQTDAHSAIATSAATSVRIYTAQEMERLDTESRGFLMFLEQIKVLTPETREMVIDRVMGLETNEFELDDLKWIILMVLFNVPGNENAYTLMEELLYSKEQGIVH</sequence>
<dbReference type="OMA" id="DLKWVVM"/>
<evidence type="ECO:0000313" key="2">
    <source>
        <dbReference type="EMBL" id="KQH84470.1"/>
    </source>
</evidence>
<gene>
    <name evidence="1" type="primary">smg</name>
    <name evidence="2" type="ORF">AMR76_18190</name>
</gene>
<dbReference type="PANTHER" id="PTHR38692">
    <property type="entry name" value="PROTEIN SMG"/>
    <property type="match status" value="1"/>
</dbReference>
<dbReference type="HAMAP" id="MF_00598">
    <property type="entry name" value="Smg"/>
    <property type="match status" value="1"/>
</dbReference>
<dbReference type="PANTHER" id="PTHR38692:SF1">
    <property type="entry name" value="PROTEIN SMG"/>
    <property type="match status" value="1"/>
</dbReference>
<evidence type="ECO:0000313" key="3">
    <source>
        <dbReference type="Proteomes" id="UP000051221"/>
    </source>
</evidence>
<comment type="caution">
    <text evidence="2">The sequence shown here is derived from an EMBL/GenBank/DDBJ whole genome shotgun (WGS) entry which is preliminary data.</text>
</comment>
<dbReference type="EMBL" id="LKHS01000018">
    <property type="protein sequence ID" value="KQH84470.1"/>
    <property type="molecule type" value="Genomic_DNA"/>
</dbReference>
<dbReference type="NCBIfam" id="NF002897">
    <property type="entry name" value="PRK03430.1"/>
    <property type="match status" value="1"/>
</dbReference>
<dbReference type="AlphaFoldDB" id="A0A0Q2RKC8"/>
<organism evidence="2 3">
    <name type="scientific">Vibrio furnissii</name>
    <dbReference type="NCBI Taxonomy" id="29494"/>
    <lineage>
        <taxon>Bacteria</taxon>
        <taxon>Pseudomonadati</taxon>
        <taxon>Pseudomonadota</taxon>
        <taxon>Gammaproteobacteria</taxon>
        <taxon>Vibrionales</taxon>
        <taxon>Vibrionaceae</taxon>
        <taxon>Vibrio</taxon>
    </lineage>
</organism>
<proteinExistence type="inferred from homology"/>
<protein>
    <recommendedName>
        <fullName evidence="1">Protein Smg homolog</fullName>
    </recommendedName>
</protein>
<dbReference type="Proteomes" id="UP000051221">
    <property type="component" value="Unassembled WGS sequence"/>
</dbReference>
<dbReference type="RefSeq" id="WP_004728783.1">
    <property type="nucleotide sequence ID" value="NZ_CABLCD010000019.1"/>
</dbReference>
<dbReference type="FunCoup" id="A0A0Q2RKC8">
    <property type="interactions" value="78"/>
</dbReference>
<dbReference type="Pfam" id="PF04361">
    <property type="entry name" value="DUF494"/>
    <property type="match status" value="1"/>
</dbReference>
<reference evidence="2 3" key="1">
    <citation type="submission" date="2015-08" db="EMBL/GenBank/DDBJ databases">
        <title>Antibacterial properties of a collection of Vibrionaceae strains.</title>
        <authorList>
            <person name="Giubergia S."/>
        </authorList>
    </citation>
    <scope>NUCLEOTIDE SEQUENCE [LARGE SCALE GENOMIC DNA]</scope>
    <source>
        <strain evidence="2 3">S0821</strain>
    </source>
</reference>
<comment type="similarity">
    <text evidence="1">Belongs to the Smg family.</text>
</comment>
<dbReference type="InterPro" id="IPR007456">
    <property type="entry name" value="Smg"/>
</dbReference>
<dbReference type="OrthoDB" id="9788984at2"/>
<dbReference type="InParanoid" id="A0A0Q2RKC8"/>